<keyword evidence="1 2" id="KW-0238">DNA-binding</keyword>
<dbReference type="Proteomes" id="UP000034921">
    <property type="component" value="Unassembled WGS sequence"/>
</dbReference>
<dbReference type="SUPFAM" id="SSF48498">
    <property type="entry name" value="Tetracyclin repressor-like, C-terminal domain"/>
    <property type="match status" value="1"/>
</dbReference>
<accession>A0A0F8EVT8</accession>
<dbReference type="PATRIC" id="fig|2209.39.peg.1084"/>
<dbReference type="AlphaFoldDB" id="A0A0F8EVT8"/>
<evidence type="ECO:0000256" key="1">
    <source>
        <dbReference type="ARBA" id="ARBA00023125"/>
    </source>
</evidence>
<dbReference type="EMBL" id="JJPB01000013">
    <property type="protein sequence ID" value="KKG34795.1"/>
    <property type="molecule type" value="Genomic_DNA"/>
</dbReference>
<dbReference type="Proteomes" id="UP000033878">
    <property type="component" value="Unassembled WGS sequence"/>
</dbReference>
<dbReference type="Gene3D" id="1.10.357.10">
    <property type="entry name" value="Tetracycline Repressor, domain 2"/>
    <property type="match status" value="1"/>
</dbReference>
<evidence type="ECO:0000313" key="15">
    <source>
        <dbReference type="Proteomes" id="UP000034577"/>
    </source>
</evidence>
<evidence type="ECO:0000313" key="14">
    <source>
        <dbReference type="Proteomes" id="UP000034243"/>
    </source>
</evidence>
<evidence type="ECO:0000313" key="11">
    <source>
        <dbReference type="Proteomes" id="UP000033878"/>
    </source>
</evidence>
<evidence type="ECO:0000313" key="4">
    <source>
        <dbReference type="EMBL" id="KKG34795.1"/>
    </source>
</evidence>
<dbReference type="PANTHER" id="PTHR30328:SF54">
    <property type="entry name" value="HTH-TYPE TRANSCRIPTIONAL REPRESSOR SCO4008"/>
    <property type="match status" value="1"/>
</dbReference>
<evidence type="ECO:0000313" key="10">
    <source>
        <dbReference type="EMBL" id="KKH32407.1"/>
    </source>
</evidence>
<organism evidence="7 12">
    <name type="scientific">Methanosarcina mazei</name>
    <name type="common">Methanosarcina frisia</name>
    <dbReference type="NCBI Taxonomy" id="2209"/>
    <lineage>
        <taxon>Archaea</taxon>
        <taxon>Methanobacteriati</taxon>
        <taxon>Methanobacteriota</taxon>
        <taxon>Stenosarchaea group</taxon>
        <taxon>Methanomicrobia</taxon>
        <taxon>Methanosarcinales</taxon>
        <taxon>Methanosarcinaceae</taxon>
        <taxon>Methanosarcina</taxon>
    </lineage>
</organism>
<evidence type="ECO:0000313" key="9">
    <source>
        <dbReference type="EMBL" id="KKG52767.1"/>
    </source>
</evidence>
<dbReference type="InterPro" id="IPR050109">
    <property type="entry name" value="HTH-type_TetR-like_transc_reg"/>
</dbReference>
<feature type="domain" description="HTH tetR-type" evidence="3">
    <location>
        <begin position="9"/>
        <end position="69"/>
    </location>
</feature>
<dbReference type="InterPro" id="IPR036271">
    <property type="entry name" value="Tet_transcr_reg_TetR-rel_C_sf"/>
</dbReference>
<dbReference type="Proteomes" id="UP000034195">
    <property type="component" value="Unassembled WGS sequence"/>
</dbReference>
<dbReference type="Pfam" id="PF00440">
    <property type="entry name" value="TetR_N"/>
    <property type="match status" value="1"/>
</dbReference>
<comment type="caution">
    <text evidence="7">The sequence shown here is derived from an EMBL/GenBank/DDBJ whole genome shotgun (WGS) entry which is preliminary data.</text>
</comment>
<protein>
    <recommendedName>
        <fullName evidence="3">HTH tetR-type domain-containing protein</fullName>
    </recommendedName>
</protein>
<evidence type="ECO:0000313" key="17">
    <source>
        <dbReference type="Proteomes" id="UP000034921"/>
    </source>
</evidence>
<dbReference type="Proteomes" id="UP000034577">
    <property type="component" value="Unassembled WGS sequence"/>
</dbReference>
<dbReference type="EMBL" id="JJPF01000055">
    <property type="protein sequence ID" value="KKG43906.1"/>
    <property type="molecule type" value="Genomic_DNA"/>
</dbReference>
<dbReference type="EMBL" id="JJPE01000153">
    <property type="protein sequence ID" value="KKG40311.1"/>
    <property type="molecule type" value="Genomic_DNA"/>
</dbReference>
<evidence type="ECO:0000313" key="6">
    <source>
        <dbReference type="EMBL" id="KKG40311.1"/>
    </source>
</evidence>
<dbReference type="InterPro" id="IPR023772">
    <property type="entry name" value="DNA-bd_HTH_TetR-type_CS"/>
</dbReference>
<dbReference type="Proteomes" id="UP000034243">
    <property type="component" value="Unassembled WGS sequence"/>
</dbReference>
<feature type="DNA-binding region" description="H-T-H motif" evidence="2">
    <location>
        <begin position="32"/>
        <end position="51"/>
    </location>
</feature>
<dbReference type="PROSITE" id="PS01081">
    <property type="entry name" value="HTH_TETR_1"/>
    <property type="match status" value="1"/>
</dbReference>
<dbReference type="PRINTS" id="PR00455">
    <property type="entry name" value="HTHTETR"/>
</dbReference>
<evidence type="ECO:0000313" key="12">
    <source>
        <dbReference type="Proteomes" id="UP000034151"/>
    </source>
</evidence>
<evidence type="ECO:0000259" key="3">
    <source>
        <dbReference type="PROSITE" id="PS50977"/>
    </source>
</evidence>
<dbReference type="Proteomes" id="UP000034151">
    <property type="component" value="Unassembled WGS sequence"/>
</dbReference>
<dbReference type="Proteomes" id="UP000034667">
    <property type="component" value="Unassembled WGS sequence"/>
</dbReference>
<dbReference type="InterPro" id="IPR009057">
    <property type="entry name" value="Homeodomain-like_sf"/>
</dbReference>
<evidence type="ECO:0000313" key="7">
    <source>
        <dbReference type="EMBL" id="KKG43906.1"/>
    </source>
</evidence>
<dbReference type="GO" id="GO:0003677">
    <property type="term" value="F:DNA binding"/>
    <property type="evidence" value="ECO:0007669"/>
    <property type="project" value="UniProtKB-UniRule"/>
</dbReference>
<dbReference type="InterPro" id="IPR001647">
    <property type="entry name" value="HTH_TetR"/>
</dbReference>
<evidence type="ECO:0000313" key="16">
    <source>
        <dbReference type="Proteomes" id="UP000034667"/>
    </source>
</evidence>
<evidence type="ECO:0000256" key="2">
    <source>
        <dbReference type="PROSITE-ProRule" id="PRU00335"/>
    </source>
</evidence>
<dbReference type="GeneID" id="93277610"/>
<dbReference type="EMBL" id="JJPH01000120">
    <property type="protein sequence ID" value="KKG49040.1"/>
    <property type="molecule type" value="Genomic_DNA"/>
</dbReference>
<evidence type="ECO:0000313" key="8">
    <source>
        <dbReference type="EMBL" id="KKG49040.1"/>
    </source>
</evidence>
<dbReference type="EMBL" id="JJPG01000064">
    <property type="protein sequence ID" value="KKG52767.1"/>
    <property type="molecule type" value="Genomic_DNA"/>
</dbReference>
<gene>
    <name evidence="5" type="ORF">DU35_09030</name>
    <name evidence="8" type="ORF">DU36_12585</name>
    <name evidence="9" type="ORF">DU38_07420</name>
    <name evidence="7" type="ORF">DU39_04760</name>
    <name evidence="6" type="ORF">DU41_10805</name>
    <name evidence="4" type="ORF">DU49_08175</name>
    <name evidence="10" type="ORF">DU60_03245</name>
</gene>
<dbReference type="EMBL" id="JJPD01000171">
    <property type="protein sequence ID" value="KKG37596.1"/>
    <property type="molecule type" value="Genomic_DNA"/>
</dbReference>
<dbReference type="EMBL" id="JJQE01000017">
    <property type="protein sequence ID" value="KKH32407.1"/>
    <property type="molecule type" value="Genomic_DNA"/>
</dbReference>
<dbReference type="PROSITE" id="PS50977">
    <property type="entry name" value="HTH_TETR_2"/>
    <property type="match status" value="1"/>
</dbReference>
<name>A0A0F8EVT8_METMZ</name>
<dbReference type="RefSeq" id="WP_008726799.1">
    <property type="nucleotide sequence ID" value="NZ_JJPB01000013.1"/>
</dbReference>
<sequence>MDKFFALSEEKQITIINAALQCFGKFGYDKASVNDIAVTAHISKASVFQYFGSKKQLYTYLLEYCMKIIMPSFDQTILDSETDLFNRILVSSKMKMAAMKTHPFITQFMASVWEEASPEVNDLLASLKMEAGNFRNEMVLREDDSLKFKNPEDAQPVYNMLLVMAEGYAARYRNAAVFDFETVMNEFEKTISILKNNFYKEEYLK</sequence>
<dbReference type="Gene3D" id="1.10.10.60">
    <property type="entry name" value="Homeodomain-like"/>
    <property type="match status" value="1"/>
</dbReference>
<evidence type="ECO:0000313" key="5">
    <source>
        <dbReference type="EMBL" id="KKG37596.1"/>
    </source>
</evidence>
<proteinExistence type="predicted"/>
<evidence type="ECO:0000313" key="13">
    <source>
        <dbReference type="Proteomes" id="UP000034195"/>
    </source>
</evidence>
<dbReference type="PANTHER" id="PTHR30328">
    <property type="entry name" value="TRANSCRIPTIONAL REPRESSOR"/>
    <property type="match status" value="1"/>
</dbReference>
<reference evidence="11 12" key="1">
    <citation type="journal article" date="2015" name="ISME J.">
        <title>Genomic and phenotypic differentiation among Methanosarcina mazei populations from Columbia River sediment.</title>
        <authorList>
            <person name="Youngblut N.D."/>
            <person name="Wirth J.S."/>
            <person name="Henriksen J.R."/>
            <person name="Smith M."/>
            <person name="Simon H."/>
            <person name="Metcalf W.W."/>
            <person name="Whitaker R.J."/>
        </authorList>
    </citation>
    <scope>NUCLEOTIDE SEQUENCE [LARGE SCALE GENOMIC DNA]</scope>
    <source>
        <strain evidence="10 17">1.F.M.0.5</strain>
        <strain evidence="4 11">3.F.A.1A.3</strain>
        <strain evidence="5 15">3.F.A.2.12</strain>
        <strain evidence="6 16">3.F.A.2.3</strain>
        <strain evidence="7 12">3.F.A.2.5</strain>
        <strain evidence="9 13">3.F.A.2.6</strain>
        <strain evidence="8 14">3.F.A.2.7</strain>
    </source>
</reference>
<dbReference type="SUPFAM" id="SSF46689">
    <property type="entry name" value="Homeodomain-like"/>
    <property type="match status" value="1"/>
</dbReference>